<evidence type="ECO:0000313" key="2">
    <source>
        <dbReference type="EMBL" id="GFT92298.1"/>
    </source>
</evidence>
<proteinExistence type="predicted"/>
<evidence type="ECO:0000313" key="1">
    <source>
        <dbReference type="EMBL" id="GFS91759.1"/>
    </source>
</evidence>
<name>A0A8X6N3L5_NEPPI</name>
<protein>
    <submittedName>
        <fullName evidence="1">Uncharacterized protein</fullName>
    </submittedName>
</protein>
<dbReference type="Proteomes" id="UP000887013">
    <property type="component" value="Unassembled WGS sequence"/>
</dbReference>
<evidence type="ECO:0000313" key="3">
    <source>
        <dbReference type="EMBL" id="GFU24389.1"/>
    </source>
</evidence>
<dbReference type="EMBL" id="BMAW01081425">
    <property type="protein sequence ID" value="GFU24389.1"/>
    <property type="molecule type" value="Genomic_DNA"/>
</dbReference>
<organism evidence="1 4">
    <name type="scientific">Nephila pilipes</name>
    <name type="common">Giant wood spider</name>
    <name type="synonym">Nephila maculata</name>
    <dbReference type="NCBI Taxonomy" id="299642"/>
    <lineage>
        <taxon>Eukaryota</taxon>
        <taxon>Metazoa</taxon>
        <taxon>Ecdysozoa</taxon>
        <taxon>Arthropoda</taxon>
        <taxon>Chelicerata</taxon>
        <taxon>Arachnida</taxon>
        <taxon>Araneae</taxon>
        <taxon>Araneomorphae</taxon>
        <taxon>Entelegynae</taxon>
        <taxon>Araneoidea</taxon>
        <taxon>Nephilidae</taxon>
        <taxon>Nephila</taxon>
    </lineage>
</organism>
<dbReference type="EMBL" id="BMAW01053588">
    <property type="protein sequence ID" value="GFS91759.1"/>
    <property type="molecule type" value="Genomic_DNA"/>
</dbReference>
<sequence>MSHTKRHKNPADFFEANTTNVHRYVRLQDIRNSSSLRDLKIQRLNNRFCFVLSDMTMETGLEKRIKGRWKS</sequence>
<comment type="caution">
    <text evidence="1">The sequence shown here is derived from an EMBL/GenBank/DDBJ whole genome shotgun (WGS) entry which is preliminary data.</text>
</comment>
<evidence type="ECO:0000313" key="4">
    <source>
        <dbReference type="Proteomes" id="UP000887013"/>
    </source>
</evidence>
<dbReference type="AlphaFoldDB" id="A0A8X6N3L5"/>
<accession>A0A8X6N3L5</accession>
<gene>
    <name evidence="1" type="ORF">NPIL_240671</name>
    <name evidence="3" type="ORF">NPIL_489651</name>
    <name evidence="2" type="ORF">NPIL_610081</name>
</gene>
<feature type="non-terminal residue" evidence="1">
    <location>
        <position position="71"/>
    </location>
</feature>
<keyword evidence="4" id="KW-1185">Reference proteome</keyword>
<dbReference type="EMBL" id="BMAW01025390">
    <property type="protein sequence ID" value="GFT92298.1"/>
    <property type="molecule type" value="Genomic_DNA"/>
</dbReference>
<reference evidence="1" key="1">
    <citation type="submission" date="2020-08" db="EMBL/GenBank/DDBJ databases">
        <title>Multicomponent nature underlies the extraordinary mechanical properties of spider dragline silk.</title>
        <authorList>
            <person name="Kono N."/>
            <person name="Nakamura H."/>
            <person name="Mori M."/>
            <person name="Yoshida Y."/>
            <person name="Ohtoshi R."/>
            <person name="Malay A.D."/>
            <person name="Moran D.A.P."/>
            <person name="Tomita M."/>
            <person name="Numata K."/>
            <person name="Arakawa K."/>
        </authorList>
    </citation>
    <scope>NUCLEOTIDE SEQUENCE</scope>
</reference>